<protein>
    <submittedName>
        <fullName evidence="1">Uncharacterized protein</fullName>
    </submittedName>
</protein>
<sequence>NVDIRNKFVLPDFKASQTLSTTFAEMKRLGTRARKVFIMERLSATLKLSRRQRVDPLLIEVQLEGKRKGEKEVRVVPIKYRKLSETQDR</sequence>
<proteinExistence type="predicted"/>
<reference evidence="1" key="2">
    <citation type="submission" date="2023-05" db="EMBL/GenBank/DDBJ databases">
        <authorList>
            <person name="Fouks B."/>
        </authorList>
    </citation>
    <scope>NUCLEOTIDE SEQUENCE</scope>
    <source>
        <strain evidence="1">Stay&amp;Tobe</strain>
        <tissue evidence="1">Testes</tissue>
    </source>
</reference>
<dbReference type="Proteomes" id="UP001233999">
    <property type="component" value="Unassembled WGS sequence"/>
</dbReference>
<dbReference type="AlphaFoldDB" id="A0AAD8EKF4"/>
<dbReference type="EMBL" id="JASPKZ010003087">
    <property type="protein sequence ID" value="KAJ9593905.1"/>
    <property type="molecule type" value="Genomic_DNA"/>
</dbReference>
<name>A0AAD8EKF4_DIPPU</name>
<feature type="non-terminal residue" evidence="1">
    <location>
        <position position="89"/>
    </location>
</feature>
<gene>
    <name evidence="1" type="ORF">L9F63_014665</name>
</gene>
<evidence type="ECO:0000313" key="1">
    <source>
        <dbReference type="EMBL" id="KAJ9593905.1"/>
    </source>
</evidence>
<feature type="non-terminal residue" evidence="1">
    <location>
        <position position="1"/>
    </location>
</feature>
<keyword evidence="2" id="KW-1185">Reference proteome</keyword>
<accession>A0AAD8EKF4</accession>
<comment type="caution">
    <text evidence="1">The sequence shown here is derived from an EMBL/GenBank/DDBJ whole genome shotgun (WGS) entry which is preliminary data.</text>
</comment>
<organism evidence="1 2">
    <name type="scientific">Diploptera punctata</name>
    <name type="common">Pacific beetle cockroach</name>
    <dbReference type="NCBI Taxonomy" id="6984"/>
    <lineage>
        <taxon>Eukaryota</taxon>
        <taxon>Metazoa</taxon>
        <taxon>Ecdysozoa</taxon>
        <taxon>Arthropoda</taxon>
        <taxon>Hexapoda</taxon>
        <taxon>Insecta</taxon>
        <taxon>Pterygota</taxon>
        <taxon>Neoptera</taxon>
        <taxon>Polyneoptera</taxon>
        <taxon>Dictyoptera</taxon>
        <taxon>Blattodea</taxon>
        <taxon>Blaberoidea</taxon>
        <taxon>Blaberidae</taxon>
        <taxon>Diplopterinae</taxon>
        <taxon>Diploptera</taxon>
    </lineage>
</organism>
<reference evidence="1" key="1">
    <citation type="journal article" date="2023" name="IScience">
        <title>Live-bearing cockroach genome reveals convergent evolutionary mechanisms linked to viviparity in insects and beyond.</title>
        <authorList>
            <person name="Fouks B."/>
            <person name="Harrison M.C."/>
            <person name="Mikhailova A.A."/>
            <person name="Marchal E."/>
            <person name="English S."/>
            <person name="Carruthers M."/>
            <person name="Jennings E.C."/>
            <person name="Chiamaka E.L."/>
            <person name="Frigard R.A."/>
            <person name="Pippel M."/>
            <person name="Attardo G.M."/>
            <person name="Benoit J.B."/>
            <person name="Bornberg-Bauer E."/>
            <person name="Tobe S.S."/>
        </authorList>
    </citation>
    <scope>NUCLEOTIDE SEQUENCE</scope>
    <source>
        <strain evidence="1">Stay&amp;Tobe</strain>
    </source>
</reference>
<evidence type="ECO:0000313" key="2">
    <source>
        <dbReference type="Proteomes" id="UP001233999"/>
    </source>
</evidence>